<gene>
    <name evidence="1" type="ORF">Sjap_008690</name>
</gene>
<keyword evidence="2" id="KW-1185">Reference proteome</keyword>
<protein>
    <submittedName>
        <fullName evidence="1">Uncharacterized protein</fullName>
    </submittedName>
</protein>
<accession>A0AAP0JQ08</accession>
<organism evidence="1 2">
    <name type="scientific">Stephania japonica</name>
    <dbReference type="NCBI Taxonomy" id="461633"/>
    <lineage>
        <taxon>Eukaryota</taxon>
        <taxon>Viridiplantae</taxon>
        <taxon>Streptophyta</taxon>
        <taxon>Embryophyta</taxon>
        <taxon>Tracheophyta</taxon>
        <taxon>Spermatophyta</taxon>
        <taxon>Magnoliopsida</taxon>
        <taxon>Ranunculales</taxon>
        <taxon>Menispermaceae</taxon>
        <taxon>Menispermoideae</taxon>
        <taxon>Cissampelideae</taxon>
        <taxon>Stephania</taxon>
    </lineage>
</organism>
<evidence type="ECO:0000313" key="2">
    <source>
        <dbReference type="Proteomes" id="UP001417504"/>
    </source>
</evidence>
<sequence length="57" mass="6938">MNVDKHVMPIILRYYSRKEYYVCPFVAFTDKPQRHDESFNDMRNRDVDRDGVLVLML</sequence>
<evidence type="ECO:0000313" key="1">
    <source>
        <dbReference type="EMBL" id="KAK9138096.1"/>
    </source>
</evidence>
<dbReference type="EMBL" id="JBBNAE010000003">
    <property type="protein sequence ID" value="KAK9138096.1"/>
    <property type="molecule type" value="Genomic_DNA"/>
</dbReference>
<dbReference type="AlphaFoldDB" id="A0AAP0JQ08"/>
<proteinExistence type="predicted"/>
<dbReference type="Proteomes" id="UP001417504">
    <property type="component" value="Unassembled WGS sequence"/>
</dbReference>
<comment type="caution">
    <text evidence="1">The sequence shown here is derived from an EMBL/GenBank/DDBJ whole genome shotgun (WGS) entry which is preliminary data.</text>
</comment>
<name>A0AAP0JQ08_9MAGN</name>
<reference evidence="1 2" key="1">
    <citation type="submission" date="2024-01" db="EMBL/GenBank/DDBJ databases">
        <title>Genome assemblies of Stephania.</title>
        <authorList>
            <person name="Yang L."/>
        </authorList>
    </citation>
    <scope>NUCLEOTIDE SEQUENCE [LARGE SCALE GENOMIC DNA]</scope>
    <source>
        <strain evidence="1">QJT</strain>
        <tissue evidence="1">Leaf</tissue>
    </source>
</reference>